<gene>
    <name evidence="3" type="ORF">NE237_029565</name>
</gene>
<feature type="signal peptide" evidence="2">
    <location>
        <begin position="1"/>
        <end position="23"/>
    </location>
</feature>
<sequence>MGAISSVTMMSTLTLQNLGIVLGSPSRTTSVSTEETKKLDSVGPLGDLPVVAIGTGGINPQSSKEAPHTGLSVFEGSGHCVLANLMVERVKTWDAERSGLLQQNESIAQYFMRERESTITERRKVFEEREKIAKEKKRDDQKDKRIEEVEKELERLKQEKSSLEIKLEDRT</sequence>
<evidence type="ECO:0000313" key="3">
    <source>
        <dbReference type="EMBL" id="KAJ4952733.1"/>
    </source>
</evidence>
<dbReference type="Proteomes" id="UP001141806">
    <property type="component" value="Unassembled WGS sequence"/>
</dbReference>
<keyword evidence="2" id="KW-0732">Signal</keyword>
<keyword evidence="1" id="KW-0175">Coiled coil</keyword>
<accession>A0A9Q0GU49</accession>
<evidence type="ECO:0000256" key="1">
    <source>
        <dbReference type="SAM" id="Coils"/>
    </source>
</evidence>
<keyword evidence="4" id="KW-1185">Reference proteome</keyword>
<proteinExistence type="predicted"/>
<feature type="chain" id="PRO_5040168524" evidence="2">
    <location>
        <begin position="24"/>
        <end position="171"/>
    </location>
</feature>
<reference evidence="3" key="1">
    <citation type="journal article" date="2023" name="Plant J.">
        <title>The genome of the king protea, Protea cynaroides.</title>
        <authorList>
            <person name="Chang J."/>
            <person name="Duong T.A."/>
            <person name="Schoeman C."/>
            <person name="Ma X."/>
            <person name="Roodt D."/>
            <person name="Barker N."/>
            <person name="Li Z."/>
            <person name="Van de Peer Y."/>
            <person name="Mizrachi E."/>
        </authorList>
    </citation>
    <scope>NUCLEOTIDE SEQUENCE</scope>
    <source>
        <tissue evidence="3">Young leaves</tissue>
    </source>
</reference>
<comment type="caution">
    <text evidence="3">The sequence shown here is derived from an EMBL/GenBank/DDBJ whole genome shotgun (WGS) entry which is preliminary data.</text>
</comment>
<dbReference type="EMBL" id="JAMYWD010000012">
    <property type="protein sequence ID" value="KAJ4952733.1"/>
    <property type="molecule type" value="Genomic_DNA"/>
</dbReference>
<organism evidence="3 4">
    <name type="scientific">Protea cynaroides</name>
    <dbReference type="NCBI Taxonomy" id="273540"/>
    <lineage>
        <taxon>Eukaryota</taxon>
        <taxon>Viridiplantae</taxon>
        <taxon>Streptophyta</taxon>
        <taxon>Embryophyta</taxon>
        <taxon>Tracheophyta</taxon>
        <taxon>Spermatophyta</taxon>
        <taxon>Magnoliopsida</taxon>
        <taxon>Proteales</taxon>
        <taxon>Proteaceae</taxon>
        <taxon>Protea</taxon>
    </lineage>
</organism>
<evidence type="ECO:0000313" key="4">
    <source>
        <dbReference type="Proteomes" id="UP001141806"/>
    </source>
</evidence>
<protein>
    <submittedName>
        <fullName evidence="3">Uncharacterized protein</fullName>
    </submittedName>
</protein>
<name>A0A9Q0GU49_9MAGN</name>
<evidence type="ECO:0000256" key="2">
    <source>
        <dbReference type="SAM" id="SignalP"/>
    </source>
</evidence>
<feature type="coiled-coil region" evidence="1">
    <location>
        <begin position="132"/>
        <end position="166"/>
    </location>
</feature>
<dbReference type="AlphaFoldDB" id="A0A9Q0GU49"/>